<evidence type="ECO:0000256" key="1">
    <source>
        <dbReference type="SAM" id="MobiDB-lite"/>
    </source>
</evidence>
<accession>A0A1I7WVB0</accession>
<dbReference type="WBParaSite" id="Hba_09099">
    <property type="protein sequence ID" value="Hba_09099"/>
    <property type="gene ID" value="Hba_09099"/>
</dbReference>
<protein>
    <submittedName>
        <fullName evidence="3">Uncharacterized protein</fullName>
    </submittedName>
</protein>
<feature type="compositionally biased region" description="Basic and acidic residues" evidence="1">
    <location>
        <begin position="15"/>
        <end position="28"/>
    </location>
</feature>
<keyword evidence="2" id="KW-1185">Reference proteome</keyword>
<evidence type="ECO:0000313" key="3">
    <source>
        <dbReference type="WBParaSite" id="Hba_09099"/>
    </source>
</evidence>
<proteinExistence type="predicted"/>
<reference evidence="3" key="1">
    <citation type="submission" date="2016-11" db="UniProtKB">
        <authorList>
            <consortium name="WormBaseParasite"/>
        </authorList>
    </citation>
    <scope>IDENTIFICATION</scope>
</reference>
<organism evidence="2 3">
    <name type="scientific">Heterorhabditis bacteriophora</name>
    <name type="common">Entomopathogenic nematode worm</name>
    <dbReference type="NCBI Taxonomy" id="37862"/>
    <lineage>
        <taxon>Eukaryota</taxon>
        <taxon>Metazoa</taxon>
        <taxon>Ecdysozoa</taxon>
        <taxon>Nematoda</taxon>
        <taxon>Chromadorea</taxon>
        <taxon>Rhabditida</taxon>
        <taxon>Rhabditina</taxon>
        <taxon>Rhabditomorpha</taxon>
        <taxon>Strongyloidea</taxon>
        <taxon>Heterorhabditidae</taxon>
        <taxon>Heterorhabditis</taxon>
    </lineage>
</organism>
<feature type="region of interest" description="Disordered" evidence="1">
    <location>
        <begin position="1"/>
        <end position="33"/>
    </location>
</feature>
<dbReference type="AlphaFoldDB" id="A0A1I7WVB0"/>
<dbReference type="Proteomes" id="UP000095283">
    <property type="component" value="Unplaced"/>
</dbReference>
<sequence length="89" mass="10151">MRRPTPTRRNQTIDYSRETTEQKEDQIEQRAGATPTLAWAKHSREVECTMSPFSLLPVMTTRAPSLANNVATALPMPELEPKSNRVLLW</sequence>
<evidence type="ECO:0000313" key="2">
    <source>
        <dbReference type="Proteomes" id="UP000095283"/>
    </source>
</evidence>
<name>A0A1I7WVB0_HETBA</name>